<feature type="transmembrane region" description="Helical" evidence="7">
    <location>
        <begin position="164"/>
        <end position="184"/>
    </location>
</feature>
<dbReference type="EMBL" id="JANBVO010000030">
    <property type="protein sequence ID" value="KAJ9138350.1"/>
    <property type="molecule type" value="Genomic_DNA"/>
</dbReference>
<keyword evidence="3 7" id="KW-0812">Transmembrane</keyword>
<evidence type="ECO:0000259" key="8">
    <source>
        <dbReference type="PROSITE" id="PS50850"/>
    </source>
</evidence>
<keyword evidence="6" id="KW-0325">Glycoprotein</keyword>
<dbReference type="PANTHER" id="PTHR23501">
    <property type="entry name" value="MAJOR FACILITATOR SUPERFAMILY"/>
    <property type="match status" value="1"/>
</dbReference>
<comment type="subcellular location">
    <subcellularLocation>
        <location evidence="1">Membrane</location>
        <topology evidence="1">Multi-pass membrane protein</topology>
    </subcellularLocation>
</comment>
<dbReference type="GO" id="GO:0022857">
    <property type="term" value="F:transmembrane transporter activity"/>
    <property type="evidence" value="ECO:0007669"/>
    <property type="project" value="InterPro"/>
</dbReference>
<feature type="transmembrane region" description="Helical" evidence="7">
    <location>
        <begin position="111"/>
        <end position="134"/>
    </location>
</feature>
<feature type="transmembrane region" description="Helical" evidence="7">
    <location>
        <begin position="52"/>
        <end position="74"/>
    </location>
</feature>
<evidence type="ECO:0000256" key="3">
    <source>
        <dbReference type="ARBA" id="ARBA00022692"/>
    </source>
</evidence>
<evidence type="ECO:0000313" key="9">
    <source>
        <dbReference type="EMBL" id="KAJ9138350.1"/>
    </source>
</evidence>
<evidence type="ECO:0000256" key="2">
    <source>
        <dbReference type="ARBA" id="ARBA00022448"/>
    </source>
</evidence>
<name>A0AA38VPB9_9PEZI</name>
<dbReference type="Pfam" id="PF07690">
    <property type="entry name" value="MFS_1"/>
    <property type="match status" value="1"/>
</dbReference>
<comment type="caution">
    <text evidence="9">The sequence shown here is derived from an EMBL/GenBank/DDBJ whole genome shotgun (WGS) entry which is preliminary data.</text>
</comment>
<feature type="transmembrane region" description="Helical" evidence="7">
    <location>
        <begin position="190"/>
        <end position="212"/>
    </location>
</feature>
<gene>
    <name evidence="9" type="ORF">NKR23_g8472</name>
</gene>
<feature type="transmembrane region" description="Helical" evidence="7">
    <location>
        <begin position="233"/>
        <end position="253"/>
    </location>
</feature>
<feature type="transmembrane region" description="Helical" evidence="7">
    <location>
        <begin position="86"/>
        <end position="105"/>
    </location>
</feature>
<feature type="transmembrane region" description="Helical" evidence="7">
    <location>
        <begin position="273"/>
        <end position="292"/>
    </location>
</feature>
<feature type="domain" description="Major facilitator superfamily (MFS) profile" evidence="8">
    <location>
        <begin position="1"/>
        <end position="345"/>
    </location>
</feature>
<keyword evidence="10" id="KW-1185">Reference proteome</keyword>
<evidence type="ECO:0000256" key="6">
    <source>
        <dbReference type="ARBA" id="ARBA00023180"/>
    </source>
</evidence>
<feature type="transmembrane region" description="Helical" evidence="7">
    <location>
        <begin position="299"/>
        <end position="318"/>
    </location>
</feature>
<evidence type="ECO:0000256" key="5">
    <source>
        <dbReference type="ARBA" id="ARBA00023136"/>
    </source>
</evidence>
<dbReference type="Proteomes" id="UP001174694">
    <property type="component" value="Unassembled WGS sequence"/>
</dbReference>
<dbReference type="InterPro" id="IPR036259">
    <property type="entry name" value="MFS_trans_sf"/>
</dbReference>
<dbReference type="PRINTS" id="PR01036">
    <property type="entry name" value="TCRTETB"/>
</dbReference>
<dbReference type="InterPro" id="IPR020846">
    <property type="entry name" value="MFS_dom"/>
</dbReference>
<keyword evidence="2" id="KW-0813">Transport</keyword>
<dbReference type="InterPro" id="IPR011701">
    <property type="entry name" value="MFS"/>
</dbReference>
<dbReference type="Gene3D" id="1.20.1720.10">
    <property type="entry name" value="Multidrug resistance protein D"/>
    <property type="match status" value="1"/>
</dbReference>
<dbReference type="AlphaFoldDB" id="A0AA38VPB9"/>
<keyword evidence="5 7" id="KW-0472">Membrane</keyword>
<organism evidence="9 10">
    <name type="scientific">Pleurostoma richardsiae</name>
    <dbReference type="NCBI Taxonomy" id="41990"/>
    <lineage>
        <taxon>Eukaryota</taxon>
        <taxon>Fungi</taxon>
        <taxon>Dikarya</taxon>
        <taxon>Ascomycota</taxon>
        <taxon>Pezizomycotina</taxon>
        <taxon>Sordariomycetes</taxon>
        <taxon>Sordariomycetidae</taxon>
        <taxon>Calosphaeriales</taxon>
        <taxon>Pleurostomataceae</taxon>
        <taxon>Pleurostoma</taxon>
    </lineage>
</organism>
<reference evidence="9" key="1">
    <citation type="submission" date="2022-07" db="EMBL/GenBank/DDBJ databases">
        <title>Fungi with potential for degradation of polypropylene.</title>
        <authorList>
            <person name="Gostincar C."/>
        </authorList>
    </citation>
    <scope>NUCLEOTIDE SEQUENCE</scope>
    <source>
        <strain evidence="9">EXF-13308</strain>
    </source>
</reference>
<proteinExistence type="predicted"/>
<dbReference type="GO" id="GO:0005886">
    <property type="term" value="C:plasma membrane"/>
    <property type="evidence" value="ECO:0007669"/>
    <property type="project" value="TreeGrafter"/>
</dbReference>
<keyword evidence="4 7" id="KW-1133">Transmembrane helix</keyword>
<accession>A0AA38VPB9</accession>
<protein>
    <submittedName>
        <fullName evidence="9">Major Facilitator Superfamily protein</fullName>
    </submittedName>
</protein>
<sequence>MEVTISSTALPSVIADLGGGDLYIWPVDGCLLATTSLQPLFGQLANIFGRRWPLIIATAAFVLGSGICGGATNISMLIAGRIIQGAGAGGINVLVEIVVCDLVPLREKGNYMAAIFGVVALSTALGPLFSGLIVQNISWRWVFYIILHHSAHDTLATSMGRVDWAGNALFIASISSVLIALSWTGVVYPWSSYCVIIPLVVGMGGLVGFMFFEGSKYALQPTMPLHLMSNRTSATAYVLTFVHSIVTMWALYFLPVYFRGVLGSSPSYSGVQLLPTILIIVPFAAAGGAFVSKTGRYRPIHHGGFALMIVGFGLFTLLDADSSTGAWVGFQIINAFAGFGRFSSA</sequence>
<evidence type="ECO:0000256" key="4">
    <source>
        <dbReference type="ARBA" id="ARBA00022989"/>
    </source>
</evidence>
<dbReference type="PANTHER" id="PTHR23501:SF187">
    <property type="entry name" value="MAJOR FACILITATOR SUPERFAMILY (MFS) PROFILE DOMAIN-CONTAINING PROTEIN"/>
    <property type="match status" value="1"/>
</dbReference>
<dbReference type="PROSITE" id="PS50850">
    <property type="entry name" value="MFS"/>
    <property type="match status" value="1"/>
</dbReference>
<evidence type="ECO:0000256" key="1">
    <source>
        <dbReference type="ARBA" id="ARBA00004141"/>
    </source>
</evidence>
<dbReference type="SUPFAM" id="SSF103473">
    <property type="entry name" value="MFS general substrate transporter"/>
    <property type="match status" value="1"/>
</dbReference>
<evidence type="ECO:0000313" key="10">
    <source>
        <dbReference type="Proteomes" id="UP001174694"/>
    </source>
</evidence>
<evidence type="ECO:0000256" key="7">
    <source>
        <dbReference type="SAM" id="Phobius"/>
    </source>
</evidence>